<proteinExistence type="predicted"/>
<dbReference type="Proteomes" id="UP000238093">
    <property type="component" value="Chromosome I"/>
</dbReference>
<evidence type="ECO:0000313" key="1">
    <source>
        <dbReference type="EMBL" id="SOS32425.1"/>
    </source>
</evidence>
<gene>
    <name evidence="1" type="ORF">CFBP6411_01065</name>
</gene>
<organism evidence="1 2">
    <name type="scientific">Pseudomonas syringae group genomosp. 3</name>
    <dbReference type="NCBI Taxonomy" id="251701"/>
    <lineage>
        <taxon>Bacteria</taxon>
        <taxon>Pseudomonadati</taxon>
        <taxon>Pseudomonadota</taxon>
        <taxon>Gammaproteobacteria</taxon>
        <taxon>Pseudomonadales</taxon>
        <taxon>Pseudomonadaceae</taxon>
        <taxon>Pseudomonas</taxon>
    </lineage>
</organism>
<protein>
    <submittedName>
        <fullName evidence="1">Uncharacterized protein</fullName>
    </submittedName>
</protein>
<name>A0A2K4W963_9PSED</name>
<dbReference type="AlphaFoldDB" id="A0A2K4W963"/>
<dbReference type="EMBL" id="LT963408">
    <property type="protein sequence ID" value="SOS32425.1"/>
    <property type="molecule type" value="Genomic_DNA"/>
</dbReference>
<accession>A0A2K4W963</accession>
<sequence length="81" mass="9094">MRLCRKMHHSPRPMLGEQPRQQLGITDVAVYEAMLLTVFKRLQIGQVASLGQRIQVQHRLVVASAPLQNEIRTDEAGSACD</sequence>
<evidence type="ECO:0000313" key="2">
    <source>
        <dbReference type="Proteomes" id="UP000238093"/>
    </source>
</evidence>
<reference evidence="1 2" key="1">
    <citation type="submission" date="2017-11" db="EMBL/GenBank/DDBJ databases">
        <authorList>
            <person name="Han C.G."/>
        </authorList>
    </citation>
    <scope>NUCLEOTIDE SEQUENCE [LARGE SCALE GENOMIC DNA]</scope>
    <source>
        <strain evidence="1">CFBP6411</strain>
    </source>
</reference>